<keyword evidence="1" id="KW-0812">Transmembrane</keyword>
<accession>C7RTS6</accession>
<dbReference type="Pfam" id="PF07589">
    <property type="entry name" value="PEP-CTERM"/>
    <property type="match status" value="1"/>
</dbReference>
<sequence>MTSFSGHVLDLSSLASLVASFQLTNPTYGKFVPTAASILSRSATFLGIFFLGDFTPESDLAGFELSPTSLRISLNQSGLSISEAITLNSPPIRITVPEPGTLFLLMTGSFGLLGFGLRRKAQA</sequence>
<reference evidence="3" key="1">
    <citation type="submission" date="2009-08" db="EMBL/GenBank/DDBJ databases">
        <authorList>
            <consortium name="US DOE Joint Genome Institute"/>
            <person name="Lucas S."/>
            <person name="Copeland A."/>
            <person name="Lapidus A."/>
            <person name="Glavina del Rio T."/>
            <person name="Dalin E."/>
            <person name="Tice H."/>
            <person name="Bruce D."/>
            <person name="Barry K."/>
            <person name="Pitluck S."/>
            <person name="Lowry S."/>
            <person name="Larimer F."/>
            <person name="Land M."/>
            <person name="Hauser L."/>
            <person name="Kyrpides N."/>
            <person name="Ivanova N."/>
            <person name="McMahon K.D."/>
            <person name="Hugenholtz P."/>
        </authorList>
    </citation>
    <scope>NUCLEOTIDE SEQUENCE</scope>
    <source>
        <strain evidence="3">UW-1</strain>
    </source>
</reference>
<name>C7RTS6_ACCRE</name>
<organism evidence="3">
    <name type="scientific">Accumulibacter regalis</name>
    <dbReference type="NCBI Taxonomy" id="522306"/>
    <lineage>
        <taxon>Bacteria</taxon>
        <taxon>Pseudomonadati</taxon>
        <taxon>Pseudomonadota</taxon>
        <taxon>Betaproteobacteria</taxon>
        <taxon>Candidatus Accumulibacter</taxon>
    </lineage>
</organism>
<evidence type="ECO:0000259" key="2">
    <source>
        <dbReference type="Pfam" id="PF07589"/>
    </source>
</evidence>
<evidence type="ECO:0000256" key="1">
    <source>
        <dbReference type="SAM" id="Phobius"/>
    </source>
</evidence>
<proteinExistence type="predicted"/>
<dbReference type="HOGENOM" id="CLU_2010229_0_0_4"/>
<reference evidence="3" key="2">
    <citation type="submission" date="2009-09" db="EMBL/GenBank/DDBJ databases">
        <title>Complete sequence of chromosome of Candidatus Accumulibacter phosphatis clade IIA str. UW-1.</title>
        <authorList>
            <consortium name="US DOE Joint Genome Institute"/>
            <person name="Martin H.G."/>
            <person name="Ivanova N."/>
            <person name="Kunin V."/>
            <person name="Warnecke F."/>
            <person name="Barry K."/>
            <person name="He S."/>
            <person name="Salamov A."/>
            <person name="Szeto E."/>
            <person name="Dalin E."/>
            <person name="Pangilinan J.L."/>
            <person name="Lapidus A."/>
            <person name="Lowry S."/>
            <person name="Kyrpides N.C."/>
            <person name="McMahon K.D."/>
            <person name="Hugenholtz P."/>
        </authorList>
    </citation>
    <scope>NUCLEOTIDE SEQUENCE [LARGE SCALE GENOMIC DNA]</scope>
    <source>
        <strain evidence="3">UW-1</strain>
    </source>
</reference>
<evidence type="ECO:0000313" key="3">
    <source>
        <dbReference type="EMBL" id="ACV34902.1"/>
    </source>
</evidence>
<dbReference type="NCBIfam" id="TIGR02595">
    <property type="entry name" value="PEP_CTERM"/>
    <property type="match status" value="1"/>
</dbReference>
<dbReference type="KEGG" id="app:CAP2UW1_1588"/>
<feature type="transmembrane region" description="Helical" evidence="1">
    <location>
        <begin position="100"/>
        <end position="117"/>
    </location>
</feature>
<feature type="domain" description="Ice-binding protein C-terminal" evidence="2">
    <location>
        <begin position="95"/>
        <end position="120"/>
    </location>
</feature>
<dbReference type="AlphaFoldDB" id="C7RTS6"/>
<dbReference type="InterPro" id="IPR013424">
    <property type="entry name" value="Ice-binding_C"/>
</dbReference>
<dbReference type="EMBL" id="CP001715">
    <property type="protein sequence ID" value="ACV34902.1"/>
    <property type="molecule type" value="Genomic_DNA"/>
</dbReference>
<gene>
    <name evidence="3" type="ordered locus">CAP2UW1_1588</name>
</gene>
<keyword evidence="1" id="KW-0472">Membrane</keyword>
<protein>
    <recommendedName>
        <fullName evidence="2">Ice-binding protein C-terminal domain-containing protein</fullName>
    </recommendedName>
</protein>
<dbReference type="STRING" id="522306.CAP2UW1_1588"/>
<keyword evidence="1" id="KW-1133">Transmembrane helix</keyword>